<dbReference type="AlphaFoldDB" id="A0A1I3M0D2"/>
<dbReference type="Proteomes" id="UP000199518">
    <property type="component" value="Unassembled WGS sequence"/>
</dbReference>
<name>A0A1I3M0D2_9PLAN</name>
<dbReference type="RefSeq" id="WP_092052494.1">
    <property type="nucleotide sequence ID" value="NZ_FOQD01000013.1"/>
</dbReference>
<accession>A0A1I3M0D2</accession>
<sequence>MSADNFTKRTEKCLRAAGWHSGRKISLKNFGRVYESSHAAGELLQEFGQLTLSPTNQQIFAFGPMFQVGVESDLAERMLSSDDVAVASIVWAHVGESLGEDICNIAWEQLEDLHAIGIDSMGRIYCATWCDFTCPGKVDVDVLKLADSIVAYLNYWLDPGIATRTHLHGRWSAWSESLMLPVT</sequence>
<dbReference type="STRING" id="1576369.SAMN05421753_113123"/>
<dbReference type="InterPro" id="IPR025850">
    <property type="entry name" value="SUKH-3"/>
</dbReference>
<keyword evidence="2" id="KW-1185">Reference proteome</keyword>
<evidence type="ECO:0000313" key="2">
    <source>
        <dbReference type="Proteomes" id="UP000199518"/>
    </source>
</evidence>
<protein>
    <submittedName>
        <fullName evidence="1">SUKH-3 immunity protein</fullName>
    </submittedName>
</protein>
<dbReference type="OrthoDB" id="3351204at2"/>
<gene>
    <name evidence="1" type="ORF">SAMN05421753_113123</name>
</gene>
<evidence type="ECO:0000313" key="1">
    <source>
        <dbReference type="EMBL" id="SFI90479.1"/>
    </source>
</evidence>
<dbReference type="EMBL" id="FOQD01000013">
    <property type="protein sequence ID" value="SFI90479.1"/>
    <property type="molecule type" value="Genomic_DNA"/>
</dbReference>
<organism evidence="1 2">
    <name type="scientific">Planctomicrobium piriforme</name>
    <dbReference type="NCBI Taxonomy" id="1576369"/>
    <lineage>
        <taxon>Bacteria</taxon>
        <taxon>Pseudomonadati</taxon>
        <taxon>Planctomycetota</taxon>
        <taxon>Planctomycetia</taxon>
        <taxon>Planctomycetales</taxon>
        <taxon>Planctomycetaceae</taxon>
        <taxon>Planctomicrobium</taxon>
    </lineage>
</organism>
<reference evidence="2" key="1">
    <citation type="submission" date="2016-10" db="EMBL/GenBank/DDBJ databases">
        <authorList>
            <person name="Varghese N."/>
            <person name="Submissions S."/>
        </authorList>
    </citation>
    <scope>NUCLEOTIDE SEQUENCE [LARGE SCALE GENOMIC DNA]</scope>
    <source>
        <strain evidence="2">DSM 26348</strain>
    </source>
</reference>
<proteinExistence type="predicted"/>
<dbReference type="Pfam" id="PF14433">
    <property type="entry name" value="SUKH-3"/>
    <property type="match status" value="1"/>
</dbReference>